<proteinExistence type="predicted"/>
<gene>
    <name evidence="2" type="ORF">METZ01_LOCUS94853</name>
</gene>
<organism evidence="2">
    <name type="scientific">marine metagenome</name>
    <dbReference type="NCBI Taxonomy" id="408172"/>
    <lineage>
        <taxon>unclassified sequences</taxon>
        <taxon>metagenomes</taxon>
        <taxon>ecological metagenomes</taxon>
    </lineage>
</organism>
<reference evidence="2" key="1">
    <citation type="submission" date="2018-05" db="EMBL/GenBank/DDBJ databases">
        <authorList>
            <person name="Lanie J.A."/>
            <person name="Ng W.-L."/>
            <person name="Kazmierczak K.M."/>
            <person name="Andrzejewski T.M."/>
            <person name="Davidsen T.M."/>
            <person name="Wayne K.J."/>
            <person name="Tettelin H."/>
            <person name="Glass J.I."/>
            <person name="Rusch D."/>
            <person name="Podicherti R."/>
            <person name="Tsui H.-C.T."/>
            <person name="Winkler M.E."/>
        </authorList>
    </citation>
    <scope>NUCLEOTIDE SEQUENCE</scope>
</reference>
<protein>
    <submittedName>
        <fullName evidence="2">Uncharacterized protein</fullName>
    </submittedName>
</protein>
<evidence type="ECO:0000256" key="1">
    <source>
        <dbReference type="SAM" id="Phobius"/>
    </source>
</evidence>
<keyword evidence="1" id="KW-1133">Transmembrane helix</keyword>
<sequence length="30" mass="3476">MQTKDRHVDLIQIFKVTAFLASILVLAYIK</sequence>
<dbReference type="EMBL" id="UINC01009363">
    <property type="protein sequence ID" value="SVA41999.1"/>
    <property type="molecule type" value="Genomic_DNA"/>
</dbReference>
<accession>A0A381VNV6</accession>
<name>A0A381VNV6_9ZZZZ</name>
<evidence type="ECO:0000313" key="2">
    <source>
        <dbReference type="EMBL" id="SVA41999.1"/>
    </source>
</evidence>
<keyword evidence="1" id="KW-0472">Membrane</keyword>
<feature type="transmembrane region" description="Helical" evidence="1">
    <location>
        <begin position="12"/>
        <end position="29"/>
    </location>
</feature>
<keyword evidence="1" id="KW-0812">Transmembrane</keyword>
<dbReference type="AlphaFoldDB" id="A0A381VNV6"/>